<reference evidence="1" key="1">
    <citation type="submission" date="2023-08" db="EMBL/GenBank/DDBJ databases">
        <title>A de novo genome assembly of Solanum verrucosum Schlechtendal, a Mexican diploid species geographically isolated from the other diploid A-genome species in potato relatives.</title>
        <authorList>
            <person name="Hosaka K."/>
        </authorList>
    </citation>
    <scope>NUCLEOTIDE SEQUENCE</scope>
    <source>
        <tissue evidence="1">Young leaves</tissue>
    </source>
</reference>
<protein>
    <submittedName>
        <fullName evidence="1">Uncharacterized protein</fullName>
    </submittedName>
</protein>
<gene>
    <name evidence="1" type="ORF">MTR67_038917</name>
</gene>
<keyword evidence="2" id="KW-1185">Reference proteome</keyword>
<proteinExistence type="predicted"/>
<dbReference type="Proteomes" id="UP001234989">
    <property type="component" value="Chromosome 9"/>
</dbReference>
<evidence type="ECO:0000313" key="2">
    <source>
        <dbReference type="Proteomes" id="UP001234989"/>
    </source>
</evidence>
<dbReference type="EMBL" id="CP133620">
    <property type="protein sequence ID" value="WMV45532.1"/>
    <property type="molecule type" value="Genomic_DNA"/>
</dbReference>
<evidence type="ECO:0000313" key="1">
    <source>
        <dbReference type="EMBL" id="WMV45532.1"/>
    </source>
</evidence>
<dbReference type="AlphaFoldDB" id="A0AAF0UGB4"/>
<accession>A0AAF0UGB4</accession>
<organism evidence="1 2">
    <name type="scientific">Solanum verrucosum</name>
    <dbReference type="NCBI Taxonomy" id="315347"/>
    <lineage>
        <taxon>Eukaryota</taxon>
        <taxon>Viridiplantae</taxon>
        <taxon>Streptophyta</taxon>
        <taxon>Embryophyta</taxon>
        <taxon>Tracheophyta</taxon>
        <taxon>Spermatophyta</taxon>
        <taxon>Magnoliopsida</taxon>
        <taxon>eudicotyledons</taxon>
        <taxon>Gunneridae</taxon>
        <taxon>Pentapetalae</taxon>
        <taxon>asterids</taxon>
        <taxon>lamiids</taxon>
        <taxon>Solanales</taxon>
        <taxon>Solanaceae</taxon>
        <taxon>Solanoideae</taxon>
        <taxon>Solaneae</taxon>
        <taxon>Solanum</taxon>
    </lineage>
</organism>
<name>A0AAF0UGB4_SOLVR</name>
<sequence length="128" mass="14080">MAFEVIQHVLAFLSGLEGTGATLDVPITQVPGTQLVVATTPGMDEASGKKAILHPVLSPVMTGTKHELLTKFLKLKPPFFHDIKSENVYEFILYCSERLRKLGIVFINMRWSLLPSIRVMPSNGGGLM</sequence>